<dbReference type="Gene3D" id="3.30.450.20">
    <property type="entry name" value="PAS domain"/>
    <property type="match status" value="1"/>
</dbReference>
<dbReference type="InterPro" id="IPR029016">
    <property type="entry name" value="GAF-like_dom_sf"/>
</dbReference>
<dbReference type="GO" id="GO:0016791">
    <property type="term" value="F:phosphatase activity"/>
    <property type="evidence" value="ECO:0007669"/>
    <property type="project" value="TreeGrafter"/>
</dbReference>
<dbReference type="PROSITE" id="PS50112">
    <property type="entry name" value="PAS"/>
    <property type="match status" value="1"/>
</dbReference>
<dbReference type="Pfam" id="PF00512">
    <property type="entry name" value="HisKA"/>
    <property type="match status" value="1"/>
</dbReference>
<feature type="non-terminal residue" evidence="7">
    <location>
        <position position="1164"/>
    </location>
</feature>
<dbReference type="SMART" id="SM00388">
    <property type="entry name" value="HisKA"/>
    <property type="match status" value="1"/>
</dbReference>
<evidence type="ECO:0000259" key="5">
    <source>
        <dbReference type="PROSITE" id="PS50112"/>
    </source>
</evidence>
<organism evidence="7 8">
    <name type="scientific">Tectimicrobiota bacterium</name>
    <dbReference type="NCBI Taxonomy" id="2528274"/>
    <lineage>
        <taxon>Bacteria</taxon>
        <taxon>Pseudomonadati</taxon>
        <taxon>Nitrospinota/Tectimicrobiota group</taxon>
        <taxon>Candidatus Tectimicrobiota</taxon>
    </lineage>
</organism>
<dbReference type="GO" id="GO:0000155">
    <property type="term" value="F:phosphorelay sensor kinase activity"/>
    <property type="evidence" value="ECO:0007669"/>
    <property type="project" value="InterPro"/>
</dbReference>
<dbReference type="PANTHER" id="PTHR43156">
    <property type="entry name" value="STAGE II SPORULATION PROTEIN E-RELATED"/>
    <property type="match status" value="1"/>
</dbReference>
<sequence length="1164" mass="128277">TAIPAYWHIDSDIEVEPLPPGQGMEAGGQLLEKVYARKEPYCIHDILQERGPEDRVARSGLRSALYIPILQGEHCVAHISTLSTRPYAFTPEYQALLVSIAAHVGPAIRNATLYRTAEDRASRLEVTGEIAKALSSSLEPEQLFQTIIREIRKVVPCERCVIARLDLAGATYQYFHIESDLKVPDRTAEADRISTRWFHREVYEAKRPKLVPDLSKCLDDDTMRPWSERLVRAGLRSFLAIPILQAGSSIAHLAISSARANAFSGAQISLLTSIAQHIGLAIRNAALYRTAEERASRLSVLNEVNREISENIELDEVLESIARAATTLLRAEHARIFMLGPDGQNLVLKAHHGSIPWPRERSTTLPPGVSLSSWVFENNQAALVADLRADPRWHPMHWEWIPQRSLLSAVCQPLIQGGRPIGVILGLGERKGAFSEQDLALLGDLASQASIAIEKARHFSAARERAARLAVLNQLNQKIIATHSLDEILNALIQASAELLRGEHVNIFLFDEAAGRLTLRASYGSVPEAGGRPLTLAPGEGVGGRVFETGVPANIPDVNQDPNWLAVDWARGWGIHSFICQPLTQRGRNIGVINCLSGKAGFFTDEDVNLLGALASQAAIAIEKTALLTQAQERAARLELTGEIARALNSSLEPEQIFRIIVSEIRRAVPCERCVIASVDPATKIYQYFHVESDLSVPDRPAEVNRIRGEWFYREVYQTMRPKFVPDLAEIRGEDVTPWSERLVKAGLRSLLIVPILQDGRCLAHLSLTALREDAFSRGQIDLLASIAQHLGSAIRNASLYRTAEQRASRLLVLNRLNRHITENLALDETLGSIVHAVHDLLGGDHARLFLVDEGGNRLVLRASHGEIPGPHLSDLSFPVGQGVIGHVAGSGEPALIADLQAEPRWTTKDWARENGVHSYIAQPLRQGGKIIGVLNCFSRKQSFFTPSDLELLAALASQAAIAVQNARLHDEEKRSREFLNSVVGDTSDPIIITSQDRTILLWNSGAEELYGYSESETLGRKIDFIVPEDDARQKGIVGRVTAEGVPVTYETRRRHKDGGLIPVTITLSPVQDERGAVVAIAGIHKDLSEWKRAERALQEAKEEAEAANRAKSAFLSNLNHELRSPLNVVSGLSDILRLQAPDGETSRIAQRIREAGEHMLRLI</sequence>
<dbReference type="InterPro" id="IPR000700">
    <property type="entry name" value="PAS-assoc_C"/>
</dbReference>
<protein>
    <recommendedName>
        <fullName evidence="2">histidine kinase</fullName>
        <ecNumber evidence="2">2.7.13.3</ecNumber>
    </recommendedName>
</protein>
<feature type="non-terminal residue" evidence="7">
    <location>
        <position position="1"/>
    </location>
</feature>
<dbReference type="AlphaFoldDB" id="A0A932ZTV9"/>
<dbReference type="InterPro" id="IPR001610">
    <property type="entry name" value="PAC"/>
</dbReference>
<keyword evidence="4" id="KW-0175">Coiled coil</keyword>
<dbReference type="InterPro" id="IPR035965">
    <property type="entry name" value="PAS-like_dom_sf"/>
</dbReference>
<dbReference type="EC" id="2.7.13.3" evidence="2"/>
<feature type="domain" description="PAC" evidence="6">
    <location>
        <begin position="1048"/>
        <end position="1100"/>
    </location>
</feature>
<dbReference type="CDD" id="cd00130">
    <property type="entry name" value="PAS"/>
    <property type="match status" value="1"/>
</dbReference>
<evidence type="ECO:0000259" key="6">
    <source>
        <dbReference type="PROSITE" id="PS50113"/>
    </source>
</evidence>
<dbReference type="InterPro" id="IPR036097">
    <property type="entry name" value="HisK_dim/P_sf"/>
</dbReference>
<dbReference type="EMBL" id="JACQRX010000348">
    <property type="protein sequence ID" value="MBI4252389.1"/>
    <property type="molecule type" value="Genomic_DNA"/>
</dbReference>
<dbReference type="SMART" id="SM00086">
    <property type="entry name" value="PAC"/>
    <property type="match status" value="1"/>
</dbReference>
<dbReference type="Pfam" id="PF13185">
    <property type="entry name" value="GAF_2"/>
    <property type="match status" value="4"/>
</dbReference>
<dbReference type="NCBIfam" id="TIGR00229">
    <property type="entry name" value="sensory_box"/>
    <property type="match status" value="1"/>
</dbReference>
<comment type="caution">
    <text evidence="7">The sequence shown here is derived from an EMBL/GenBank/DDBJ whole genome shotgun (WGS) entry which is preliminary data.</text>
</comment>
<feature type="coiled-coil region" evidence="4">
    <location>
        <begin position="1084"/>
        <end position="1118"/>
    </location>
</feature>
<evidence type="ECO:0000256" key="3">
    <source>
        <dbReference type="ARBA" id="ARBA00022801"/>
    </source>
</evidence>
<dbReference type="SUPFAM" id="SSF55781">
    <property type="entry name" value="GAF domain-like"/>
    <property type="match status" value="6"/>
</dbReference>
<keyword evidence="3" id="KW-0378">Hydrolase</keyword>
<dbReference type="CDD" id="cd00082">
    <property type="entry name" value="HisKA"/>
    <property type="match status" value="1"/>
</dbReference>
<evidence type="ECO:0000313" key="7">
    <source>
        <dbReference type="EMBL" id="MBI4252389.1"/>
    </source>
</evidence>
<dbReference type="Pfam" id="PF01590">
    <property type="entry name" value="GAF"/>
    <property type="match status" value="2"/>
</dbReference>
<comment type="catalytic activity">
    <reaction evidence="1">
        <text>ATP + protein L-histidine = ADP + protein N-phospho-L-histidine.</text>
        <dbReference type="EC" id="2.7.13.3"/>
    </reaction>
</comment>
<gene>
    <name evidence="7" type="ORF">HY618_08005</name>
</gene>
<feature type="domain" description="PAS" evidence="5">
    <location>
        <begin position="976"/>
        <end position="1045"/>
    </location>
</feature>
<dbReference type="Pfam" id="PF13426">
    <property type="entry name" value="PAS_9"/>
    <property type="match status" value="1"/>
</dbReference>
<dbReference type="SMART" id="SM00065">
    <property type="entry name" value="GAF"/>
    <property type="match status" value="6"/>
</dbReference>
<dbReference type="PANTHER" id="PTHR43156:SF2">
    <property type="entry name" value="STAGE II SPORULATION PROTEIN E"/>
    <property type="match status" value="1"/>
</dbReference>
<name>A0A932ZTV9_UNCTE</name>
<dbReference type="SMART" id="SM00091">
    <property type="entry name" value="PAS"/>
    <property type="match status" value="1"/>
</dbReference>
<dbReference type="Gene3D" id="1.10.287.130">
    <property type="match status" value="1"/>
</dbReference>
<evidence type="ECO:0000256" key="1">
    <source>
        <dbReference type="ARBA" id="ARBA00000085"/>
    </source>
</evidence>
<reference evidence="7" key="1">
    <citation type="submission" date="2020-07" db="EMBL/GenBank/DDBJ databases">
        <title>Huge and variable diversity of episymbiotic CPR bacteria and DPANN archaea in groundwater ecosystems.</title>
        <authorList>
            <person name="He C.Y."/>
            <person name="Keren R."/>
            <person name="Whittaker M."/>
            <person name="Farag I.F."/>
            <person name="Doudna J."/>
            <person name="Cate J.H.D."/>
            <person name="Banfield J.F."/>
        </authorList>
    </citation>
    <scope>NUCLEOTIDE SEQUENCE</scope>
    <source>
        <strain evidence="7">NC_groundwater_1370_Ag_S-0.2um_69_93</strain>
    </source>
</reference>
<evidence type="ECO:0000256" key="4">
    <source>
        <dbReference type="SAM" id="Coils"/>
    </source>
</evidence>
<dbReference type="SUPFAM" id="SSF47384">
    <property type="entry name" value="Homodimeric domain of signal transducing histidine kinase"/>
    <property type="match status" value="1"/>
</dbReference>
<dbReference type="InterPro" id="IPR003018">
    <property type="entry name" value="GAF"/>
</dbReference>
<dbReference type="Gene3D" id="3.30.450.40">
    <property type="match status" value="6"/>
</dbReference>
<dbReference type="PROSITE" id="PS50113">
    <property type="entry name" value="PAC"/>
    <property type="match status" value="1"/>
</dbReference>
<dbReference type="SUPFAM" id="SSF55785">
    <property type="entry name" value="PYP-like sensor domain (PAS domain)"/>
    <property type="match status" value="1"/>
</dbReference>
<dbReference type="Proteomes" id="UP000752292">
    <property type="component" value="Unassembled WGS sequence"/>
</dbReference>
<dbReference type="InterPro" id="IPR052016">
    <property type="entry name" value="Bact_Sigma-Reg"/>
</dbReference>
<dbReference type="InterPro" id="IPR003661">
    <property type="entry name" value="HisK_dim/P_dom"/>
</dbReference>
<accession>A0A932ZTV9</accession>
<evidence type="ECO:0000256" key="2">
    <source>
        <dbReference type="ARBA" id="ARBA00012438"/>
    </source>
</evidence>
<evidence type="ECO:0000313" key="8">
    <source>
        <dbReference type="Proteomes" id="UP000752292"/>
    </source>
</evidence>
<proteinExistence type="predicted"/>
<dbReference type="InterPro" id="IPR000014">
    <property type="entry name" value="PAS"/>
</dbReference>